<dbReference type="PRINTS" id="PR00039">
    <property type="entry name" value="HTHLYSR"/>
</dbReference>
<feature type="compositionally biased region" description="Low complexity" evidence="6">
    <location>
        <begin position="322"/>
        <end position="341"/>
    </location>
</feature>
<dbReference type="PANTHER" id="PTHR30293:SF0">
    <property type="entry name" value="NITROGEN ASSIMILATION REGULATORY PROTEIN NAC"/>
    <property type="match status" value="1"/>
</dbReference>
<dbReference type="PROSITE" id="PS50931">
    <property type="entry name" value="HTH_LYSR"/>
    <property type="match status" value="1"/>
</dbReference>
<dbReference type="InterPro" id="IPR000847">
    <property type="entry name" value="LysR_HTH_N"/>
</dbReference>
<dbReference type="InterPro" id="IPR005119">
    <property type="entry name" value="LysR_subst-bd"/>
</dbReference>
<evidence type="ECO:0000313" key="9">
    <source>
        <dbReference type="Proteomes" id="UP000672657"/>
    </source>
</evidence>
<feature type="region of interest" description="Disordered" evidence="6">
    <location>
        <begin position="315"/>
        <end position="341"/>
    </location>
</feature>
<dbReference type="SUPFAM" id="SSF46785">
    <property type="entry name" value="Winged helix' DNA-binding domain"/>
    <property type="match status" value="1"/>
</dbReference>
<dbReference type="Pfam" id="PF03466">
    <property type="entry name" value="LysR_substrate"/>
    <property type="match status" value="1"/>
</dbReference>
<dbReference type="InterPro" id="IPR036390">
    <property type="entry name" value="WH_DNA-bd_sf"/>
</dbReference>
<comment type="similarity">
    <text evidence="1">Belongs to the LysR transcriptional regulatory family.</text>
</comment>
<evidence type="ECO:0000256" key="3">
    <source>
        <dbReference type="ARBA" id="ARBA00023125"/>
    </source>
</evidence>
<evidence type="ECO:0000256" key="5">
    <source>
        <dbReference type="ARBA" id="ARBA00023163"/>
    </source>
</evidence>
<feature type="domain" description="HTH lysR-type" evidence="7">
    <location>
        <begin position="5"/>
        <end position="62"/>
    </location>
</feature>
<dbReference type="SUPFAM" id="SSF53850">
    <property type="entry name" value="Periplasmic binding protein-like II"/>
    <property type="match status" value="1"/>
</dbReference>
<keyword evidence="5" id="KW-0804">Transcription</keyword>
<dbReference type="PANTHER" id="PTHR30293">
    <property type="entry name" value="TRANSCRIPTIONAL REGULATORY PROTEIN NAC-RELATED"/>
    <property type="match status" value="1"/>
</dbReference>
<keyword evidence="9" id="KW-1185">Reference proteome</keyword>
<gene>
    <name evidence="8" type="primary">cynR_7</name>
    <name evidence="8" type="ORF">LMG26411_04830</name>
</gene>
<keyword evidence="3" id="KW-0238">DNA-binding</keyword>
<evidence type="ECO:0000256" key="2">
    <source>
        <dbReference type="ARBA" id="ARBA00023015"/>
    </source>
</evidence>
<keyword evidence="4" id="KW-0010">Activator</keyword>
<dbReference type="EMBL" id="CAJPVI010000032">
    <property type="protein sequence ID" value="CAG2155123.1"/>
    <property type="molecule type" value="Genomic_DNA"/>
</dbReference>
<proteinExistence type="inferred from homology"/>
<dbReference type="InterPro" id="IPR036388">
    <property type="entry name" value="WH-like_DNA-bd_sf"/>
</dbReference>
<evidence type="ECO:0000256" key="6">
    <source>
        <dbReference type="SAM" id="MobiDB-lite"/>
    </source>
</evidence>
<protein>
    <submittedName>
        <fullName evidence="8">HTH-type transcriptional regulator CynR</fullName>
    </submittedName>
</protein>
<dbReference type="Gene3D" id="1.10.10.10">
    <property type="entry name" value="Winged helix-like DNA-binding domain superfamily/Winged helix DNA-binding domain"/>
    <property type="match status" value="1"/>
</dbReference>
<evidence type="ECO:0000256" key="1">
    <source>
        <dbReference type="ARBA" id="ARBA00009437"/>
    </source>
</evidence>
<dbReference type="Pfam" id="PF00126">
    <property type="entry name" value="HTH_1"/>
    <property type="match status" value="1"/>
</dbReference>
<evidence type="ECO:0000259" key="7">
    <source>
        <dbReference type="PROSITE" id="PS50931"/>
    </source>
</evidence>
<sequence length="341" mass="36557">MGIPVDVRGLRSFLAVAAAGSISRAAETLHIAQPALSLQIRQLEDTLGVALFTRSHRGVSVTAAGQRFEQHARDILKRVDLACEDVRDLVTDPEGRVAIGLPQSMAKILTVPLVRETIRRWPKVRLQVIELSTGYIPNHLLTGHIDIGLTFQANADPGLQFDHLVDEDLVLVAEPGRFGAARRRDVLPAKAIRLRDLSRYPIILPAGEHGLRALIDSHLRANEIDLHVLAEVNAIPELIALAAAGVGCTVLSYASVCAELRKGLLSASRVAEPAMSRPVFLCRSATMPLSVAASAVHELLTEIVSEQIADGSWPARVAMPTGPARSARSRSPSSAAASGRT</sequence>
<comment type="caution">
    <text evidence="8">The sequence shown here is derived from an EMBL/GenBank/DDBJ whole genome shotgun (WGS) entry which is preliminary data.</text>
</comment>
<keyword evidence="2" id="KW-0805">Transcription regulation</keyword>
<evidence type="ECO:0000256" key="4">
    <source>
        <dbReference type="ARBA" id="ARBA00023159"/>
    </source>
</evidence>
<dbReference type="Proteomes" id="UP000672657">
    <property type="component" value="Unassembled WGS sequence"/>
</dbReference>
<dbReference type="Gene3D" id="3.40.190.290">
    <property type="match status" value="1"/>
</dbReference>
<organism evidence="8 9">
    <name type="scientific">Cupriavidus numazuensis</name>
    <dbReference type="NCBI Taxonomy" id="221992"/>
    <lineage>
        <taxon>Bacteria</taxon>
        <taxon>Pseudomonadati</taxon>
        <taxon>Pseudomonadota</taxon>
        <taxon>Betaproteobacteria</taxon>
        <taxon>Burkholderiales</taxon>
        <taxon>Burkholderiaceae</taxon>
        <taxon>Cupriavidus</taxon>
    </lineage>
</organism>
<dbReference type="RefSeq" id="WP_211955762.1">
    <property type="nucleotide sequence ID" value="NZ_CAJPVI010000032.1"/>
</dbReference>
<accession>A0ABN7Q949</accession>
<name>A0ABN7Q949_9BURK</name>
<evidence type="ECO:0000313" key="8">
    <source>
        <dbReference type="EMBL" id="CAG2155123.1"/>
    </source>
</evidence>
<reference evidence="8 9" key="1">
    <citation type="submission" date="2021-03" db="EMBL/GenBank/DDBJ databases">
        <authorList>
            <person name="Peeters C."/>
        </authorList>
    </citation>
    <scope>NUCLEOTIDE SEQUENCE [LARGE SCALE GENOMIC DNA]</scope>
    <source>
        <strain evidence="8 9">LMG 26411</strain>
    </source>
</reference>